<name>A0A1I0PLS3_9RHOB</name>
<dbReference type="InterPro" id="IPR045746">
    <property type="entry name" value="ACT14924-like_Acyltransf_dom"/>
</dbReference>
<dbReference type="SUPFAM" id="SSF69593">
    <property type="entry name" value="Glycerol-3-phosphate (1)-acyltransferase"/>
    <property type="match status" value="1"/>
</dbReference>
<protein>
    <submittedName>
        <fullName evidence="2">Putative hemolysin</fullName>
    </submittedName>
</protein>
<evidence type="ECO:0000313" key="3">
    <source>
        <dbReference type="Proteomes" id="UP000199167"/>
    </source>
</evidence>
<dbReference type="OrthoDB" id="1113830at2"/>
<dbReference type="CDD" id="cd07986">
    <property type="entry name" value="LPLAT_ACT14924-like"/>
    <property type="match status" value="1"/>
</dbReference>
<dbReference type="Pfam" id="PF01553">
    <property type="entry name" value="Acyltransferase"/>
    <property type="match status" value="1"/>
</dbReference>
<accession>A0A1I0PLS3</accession>
<dbReference type="SMART" id="SM00563">
    <property type="entry name" value="PlsC"/>
    <property type="match status" value="1"/>
</dbReference>
<dbReference type="Proteomes" id="UP000199167">
    <property type="component" value="Unassembled WGS sequence"/>
</dbReference>
<keyword evidence="3" id="KW-1185">Reference proteome</keyword>
<sequence length="303" mass="33325">MTRHSRHIARDITYASVAKGRSGRAVIKAIENATGRIGLIRKAMGYQDELANGADFWDVMALRYGLSLDVIVGSLSHIPPTGPVVVVANHPYGILDGLMLGHILSARRAGTFKIMANHVFQQAPDLQNAILPVSFAETKDAVRRNLETRSDALAFLGQGGAIGVFPGGTVSTAPGWRRPALDPQWRTFTAKMIARSDAVVVPIFFEGRNSQLFQLASRLNSTLRVGLLIREFKTRVNTPVQVAIGKPIGRDALDQFRQDPTAAMDFLRKATYDLSPSPIDSNQLGYEFEHRYKGRVYGGRDIR</sequence>
<reference evidence="2 3" key="1">
    <citation type="submission" date="2016-10" db="EMBL/GenBank/DDBJ databases">
        <authorList>
            <person name="de Groot N.N."/>
        </authorList>
    </citation>
    <scope>NUCLEOTIDE SEQUENCE [LARGE SCALE GENOMIC DNA]</scope>
    <source>
        <strain evidence="2 3">DSM 17925</strain>
    </source>
</reference>
<gene>
    <name evidence="2" type="ORF">SAMN04488515_1298</name>
</gene>
<dbReference type="InterPro" id="IPR002123">
    <property type="entry name" value="Plipid/glycerol_acylTrfase"/>
</dbReference>
<evidence type="ECO:0000313" key="2">
    <source>
        <dbReference type="EMBL" id="SEW15211.1"/>
    </source>
</evidence>
<dbReference type="AlphaFoldDB" id="A0A1I0PLS3"/>
<organism evidence="2 3">
    <name type="scientific">Cognatiyoonia koreensis</name>
    <dbReference type="NCBI Taxonomy" id="364200"/>
    <lineage>
        <taxon>Bacteria</taxon>
        <taxon>Pseudomonadati</taxon>
        <taxon>Pseudomonadota</taxon>
        <taxon>Alphaproteobacteria</taxon>
        <taxon>Rhodobacterales</taxon>
        <taxon>Paracoccaceae</taxon>
        <taxon>Cognatiyoonia</taxon>
    </lineage>
</organism>
<feature type="domain" description="Phospholipid/glycerol acyltransferase" evidence="1">
    <location>
        <begin position="84"/>
        <end position="208"/>
    </location>
</feature>
<dbReference type="GO" id="GO:0016746">
    <property type="term" value="F:acyltransferase activity"/>
    <property type="evidence" value="ECO:0007669"/>
    <property type="project" value="InterPro"/>
</dbReference>
<dbReference type="EMBL" id="FOIZ01000001">
    <property type="protein sequence ID" value="SEW15211.1"/>
    <property type="molecule type" value="Genomic_DNA"/>
</dbReference>
<dbReference type="STRING" id="364200.SAMN04488515_1298"/>
<evidence type="ECO:0000259" key="1">
    <source>
        <dbReference type="SMART" id="SM00563"/>
    </source>
</evidence>
<proteinExistence type="predicted"/>
<dbReference type="RefSeq" id="WP_089991727.1">
    <property type="nucleotide sequence ID" value="NZ_FOIZ01000001.1"/>
</dbReference>